<proteinExistence type="predicted"/>
<evidence type="ECO:0000256" key="5">
    <source>
        <dbReference type="ARBA" id="ARBA00023242"/>
    </source>
</evidence>
<evidence type="ECO:0000259" key="7">
    <source>
        <dbReference type="PROSITE" id="PS51032"/>
    </source>
</evidence>
<dbReference type="AlphaFoldDB" id="A0A6P5FVN8"/>
<evidence type="ECO:0000313" key="8">
    <source>
        <dbReference type="Proteomes" id="UP000515123"/>
    </source>
</evidence>
<protein>
    <submittedName>
        <fullName evidence="9">Ethylene-responsive transcription factor ERF118-like</fullName>
    </submittedName>
</protein>
<feature type="region of interest" description="Disordered" evidence="6">
    <location>
        <begin position="79"/>
        <end position="110"/>
    </location>
</feature>
<dbReference type="SMART" id="SM00380">
    <property type="entry name" value="AP2"/>
    <property type="match status" value="1"/>
</dbReference>
<gene>
    <name evidence="9" type="primary">LOC109716486</name>
</gene>
<dbReference type="InterPro" id="IPR036955">
    <property type="entry name" value="AP2/ERF_dom_sf"/>
</dbReference>
<dbReference type="GO" id="GO:0003700">
    <property type="term" value="F:DNA-binding transcription factor activity"/>
    <property type="evidence" value="ECO:0007669"/>
    <property type="project" value="InterPro"/>
</dbReference>
<keyword evidence="4" id="KW-0804">Transcription</keyword>
<dbReference type="GO" id="GO:0003677">
    <property type="term" value="F:DNA binding"/>
    <property type="evidence" value="ECO:0007669"/>
    <property type="project" value="UniProtKB-KW"/>
</dbReference>
<dbReference type="GeneID" id="109716486"/>
<name>A0A6P5FVN8_ANACO</name>
<evidence type="ECO:0000256" key="1">
    <source>
        <dbReference type="ARBA" id="ARBA00004123"/>
    </source>
</evidence>
<dbReference type="PROSITE" id="PS51032">
    <property type="entry name" value="AP2_ERF"/>
    <property type="match status" value="1"/>
</dbReference>
<evidence type="ECO:0000313" key="9">
    <source>
        <dbReference type="RefSeq" id="XP_020097553.1"/>
    </source>
</evidence>
<keyword evidence="3" id="KW-0238">DNA-binding</keyword>
<dbReference type="OrthoDB" id="688329at2759"/>
<dbReference type="GO" id="GO:0005634">
    <property type="term" value="C:nucleus"/>
    <property type="evidence" value="ECO:0007669"/>
    <property type="project" value="UniProtKB-SubCell"/>
</dbReference>
<dbReference type="RefSeq" id="XP_020097553.1">
    <property type="nucleotide sequence ID" value="XM_020241964.1"/>
</dbReference>
<evidence type="ECO:0000256" key="6">
    <source>
        <dbReference type="SAM" id="MobiDB-lite"/>
    </source>
</evidence>
<reference evidence="8" key="1">
    <citation type="journal article" date="2015" name="Nat. Genet.">
        <title>The pineapple genome and the evolution of CAM photosynthesis.</title>
        <authorList>
            <person name="Ming R."/>
            <person name="VanBuren R."/>
            <person name="Wai C.M."/>
            <person name="Tang H."/>
            <person name="Schatz M.C."/>
            <person name="Bowers J.E."/>
            <person name="Lyons E."/>
            <person name="Wang M.L."/>
            <person name="Chen J."/>
            <person name="Biggers E."/>
            <person name="Zhang J."/>
            <person name="Huang L."/>
            <person name="Zhang L."/>
            <person name="Miao W."/>
            <person name="Zhang J."/>
            <person name="Ye Z."/>
            <person name="Miao C."/>
            <person name="Lin Z."/>
            <person name="Wang H."/>
            <person name="Zhou H."/>
            <person name="Yim W.C."/>
            <person name="Priest H.D."/>
            <person name="Zheng C."/>
            <person name="Woodhouse M."/>
            <person name="Edger P.P."/>
            <person name="Guyot R."/>
            <person name="Guo H.B."/>
            <person name="Guo H."/>
            <person name="Zheng G."/>
            <person name="Singh R."/>
            <person name="Sharma A."/>
            <person name="Min X."/>
            <person name="Zheng Y."/>
            <person name="Lee H."/>
            <person name="Gurtowski J."/>
            <person name="Sedlazeck F.J."/>
            <person name="Harkess A."/>
            <person name="McKain M.R."/>
            <person name="Liao Z."/>
            <person name="Fang J."/>
            <person name="Liu J."/>
            <person name="Zhang X."/>
            <person name="Zhang Q."/>
            <person name="Hu W."/>
            <person name="Qin Y."/>
            <person name="Wang K."/>
            <person name="Chen L.Y."/>
            <person name="Shirley N."/>
            <person name="Lin Y.R."/>
            <person name="Liu L.Y."/>
            <person name="Hernandez A.G."/>
            <person name="Wright C.L."/>
            <person name="Bulone V."/>
            <person name="Tuskan G.A."/>
            <person name="Heath K."/>
            <person name="Zee F."/>
            <person name="Moore P.H."/>
            <person name="Sunkar R."/>
            <person name="Leebens-Mack J.H."/>
            <person name="Mockler T."/>
            <person name="Bennetzen J.L."/>
            <person name="Freeling M."/>
            <person name="Sankoff D."/>
            <person name="Paterson A.H."/>
            <person name="Zhu X."/>
            <person name="Yang X."/>
            <person name="Smith J.A."/>
            <person name="Cushman J.C."/>
            <person name="Paull R.E."/>
            <person name="Yu Q."/>
        </authorList>
    </citation>
    <scope>NUCLEOTIDE SEQUENCE [LARGE SCALE GENOMIC DNA]</scope>
    <source>
        <strain evidence="8">cv. F153</strain>
    </source>
</reference>
<dbReference type="Pfam" id="PF00847">
    <property type="entry name" value="AP2"/>
    <property type="match status" value="1"/>
</dbReference>
<evidence type="ECO:0000256" key="4">
    <source>
        <dbReference type="ARBA" id="ARBA00023163"/>
    </source>
</evidence>
<keyword evidence="8" id="KW-1185">Reference proteome</keyword>
<comment type="subcellular location">
    <subcellularLocation>
        <location evidence="1">Nucleus</location>
    </subcellularLocation>
</comment>
<feature type="compositionally biased region" description="Low complexity" evidence="6">
    <location>
        <begin position="86"/>
        <end position="103"/>
    </location>
</feature>
<dbReference type="InterPro" id="IPR050913">
    <property type="entry name" value="AP2/ERF_ERF"/>
</dbReference>
<dbReference type="PRINTS" id="PR00367">
    <property type="entry name" value="ETHRSPELEMNT"/>
</dbReference>
<dbReference type="PANTHER" id="PTHR31194:SF202">
    <property type="entry name" value="ETHYLENE-RESPONSIVE TRANSCRIPTION FACTOR ERF070"/>
    <property type="match status" value="1"/>
</dbReference>
<dbReference type="PANTHER" id="PTHR31194">
    <property type="entry name" value="SHN SHINE , DNA BINDING / TRANSCRIPTION FACTOR"/>
    <property type="match status" value="1"/>
</dbReference>
<dbReference type="SUPFAM" id="SSF54171">
    <property type="entry name" value="DNA-binding domain"/>
    <property type="match status" value="1"/>
</dbReference>
<organism evidence="8 9">
    <name type="scientific">Ananas comosus</name>
    <name type="common">Pineapple</name>
    <name type="synonym">Ananas ananas</name>
    <dbReference type="NCBI Taxonomy" id="4615"/>
    <lineage>
        <taxon>Eukaryota</taxon>
        <taxon>Viridiplantae</taxon>
        <taxon>Streptophyta</taxon>
        <taxon>Embryophyta</taxon>
        <taxon>Tracheophyta</taxon>
        <taxon>Spermatophyta</taxon>
        <taxon>Magnoliopsida</taxon>
        <taxon>Liliopsida</taxon>
        <taxon>Poales</taxon>
        <taxon>Bromeliaceae</taxon>
        <taxon>Bromelioideae</taxon>
        <taxon>Ananas</taxon>
    </lineage>
</organism>
<evidence type="ECO:0000256" key="3">
    <source>
        <dbReference type="ARBA" id="ARBA00023125"/>
    </source>
</evidence>
<accession>A0A6P5FVN8</accession>
<dbReference type="InterPro" id="IPR016177">
    <property type="entry name" value="DNA-bd_dom_sf"/>
</dbReference>
<keyword evidence="2" id="KW-0805">Transcription regulation</keyword>
<reference evidence="9" key="2">
    <citation type="submission" date="2025-08" db="UniProtKB">
        <authorList>
            <consortium name="RefSeq"/>
        </authorList>
    </citation>
    <scope>IDENTIFICATION</scope>
    <source>
        <tissue evidence="9">Leaf</tissue>
    </source>
</reference>
<sequence>MIMKRKSKRSTNPIESEPIVRRRRRRIRVLFDDPYATESSEDEEAASTKRRKRVIHEFFVGSIAFAETLGARPWKTKAGAKTLTPSSSSSLSSSSSSSSSSTSDAAPRYKGVRRRKWGKWAAEIRNPSTRSRLWLGTFDTAEAAAAAYAAASLRLAAERSPSAAAVAAAPPSPSSVLDPAPPPPKTLTLADEIPLPLPIPDPDLGFCFGFGSGSGSGSDPLSELYEEDPVVVVDDLGSFADFPLWDPNLDGSDFPSLDAWMVDDDTLLPI</sequence>
<dbReference type="InterPro" id="IPR001471">
    <property type="entry name" value="AP2/ERF_dom"/>
</dbReference>
<dbReference type="Gene3D" id="3.30.730.10">
    <property type="entry name" value="AP2/ERF domain"/>
    <property type="match status" value="1"/>
</dbReference>
<dbReference type="CDD" id="cd00018">
    <property type="entry name" value="AP2"/>
    <property type="match status" value="1"/>
</dbReference>
<feature type="domain" description="AP2/ERF" evidence="7">
    <location>
        <begin position="108"/>
        <end position="170"/>
    </location>
</feature>
<evidence type="ECO:0000256" key="2">
    <source>
        <dbReference type="ARBA" id="ARBA00023015"/>
    </source>
</evidence>
<keyword evidence="5" id="KW-0539">Nucleus</keyword>
<dbReference type="Proteomes" id="UP000515123">
    <property type="component" value="Linkage group 10"/>
</dbReference>